<name>A0A6J6C3D1_9ZZZZ</name>
<dbReference type="SUPFAM" id="SSF53720">
    <property type="entry name" value="ALDH-like"/>
    <property type="match status" value="1"/>
</dbReference>
<dbReference type="SUPFAM" id="SSF103088">
    <property type="entry name" value="OmpA-like"/>
    <property type="match status" value="1"/>
</dbReference>
<dbReference type="InterPro" id="IPR016161">
    <property type="entry name" value="Ald_DH/histidinol_DH"/>
</dbReference>
<organism evidence="2">
    <name type="scientific">freshwater metagenome</name>
    <dbReference type="NCBI Taxonomy" id="449393"/>
    <lineage>
        <taxon>unclassified sequences</taxon>
        <taxon>metagenomes</taxon>
        <taxon>ecological metagenomes</taxon>
    </lineage>
</organism>
<evidence type="ECO:0000313" key="2">
    <source>
        <dbReference type="EMBL" id="CAB4545686.1"/>
    </source>
</evidence>
<protein>
    <submittedName>
        <fullName evidence="2">Unannotated protein</fullName>
    </submittedName>
</protein>
<dbReference type="AlphaFoldDB" id="A0A6J6C3D1"/>
<feature type="coiled-coil region" evidence="1">
    <location>
        <begin position="64"/>
        <end position="98"/>
    </location>
</feature>
<accession>A0A6J6C3D1</accession>
<dbReference type="EMBL" id="CAEZSH010000142">
    <property type="protein sequence ID" value="CAB4545686.1"/>
    <property type="molecule type" value="Genomic_DNA"/>
</dbReference>
<keyword evidence="1" id="KW-0175">Coiled coil</keyword>
<gene>
    <name evidence="2" type="ORF">UFOPK1410_00951</name>
</gene>
<evidence type="ECO:0000256" key="1">
    <source>
        <dbReference type="SAM" id="Coils"/>
    </source>
</evidence>
<sequence>MASDTAVDLATATTLVNALPASSIKDALEDVLAAQADVIAANTAKATALASKDAADAAKAAALAAQATAEADKATALAAQATAEADKAAALAAQATAEADKAAALAAKLVAEEATQVALADGAVSKAEGSLSASDLTAATALVNALPAGAAKTALQARATAVQTAIDAAIAVAAGKGSSLVGIGFKTGSSKLSAANLKKLVNEAKSVKADHNMVSITVQGIGANRDLALNRAVAIISALKKAGISARINLSTSTKAASTARVTFNWQD</sequence>
<dbReference type="GO" id="GO:0016491">
    <property type="term" value="F:oxidoreductase activity"/>
    <property type="evidence" value="ECO:0007669"/>
    <property type="project" value="InterPro"/>
</dbReference>
<reference evidence="2" key="1">
    <citation type="submission" date="2020-05" db="EMBL/GenBank/DDBJ databases">
        <authorList>
            <person name="Chiriac C."/>
            <person name="Salcher M."/>
            <person name="Ghai R."/>
            <person name="Kavagutti S V."/>
        </authorList>
    </citation>
    <scope>NUCLEOTIDE SEQUENCE</scope>
</reference>
<proteinExistence type="predicted"/>
<dbReference type="InterPro" id="IPR036737">
    <property type="entry name" value="OmpA-like_sf"/>
</dbReference>